<gene>
    <name evidence="1" type="primary">phnP</name>
    <name evidence="1" type="ordered locus">TKWG_03990</name>
</gene>
<dbReference type="GO" id="GO:0016829">
    <property type="term" value="F:lyase activity"/>
    <property type="evidence" value="ECO:0007669"/>
    <property type="project" value="UniProtKB-KW"/>
</dbReference>
<reference evidence="2" key="2">
    <citation type="journal article" date="2013" name="PLoS ONE">
        <title>Genome implosion elicits host-confinement in Alcaligenaceae: evidence from the comparative genomics of Tetrathiobacter kashmirensis, a pathogen in the making.</title>
        <authorList>
            <person name="Ghosh W."/>
            <person name="Alam M."/>
            <person name="Roy C."/>
            <person name="Pyne P."/>
            <person name="George A."/>
            <person name="Chakraborty R."/>
            <person name="Majumder S."/>
            <person name="Agarwal A."/>
            <person name="Chakraborty S."/>
            <person name="Majumdar S."/>
            <person name="Gupta S.K."/>
        </authorList>
    </citation>
    <scope>NUCLEOTIDE SEQUENCE [LARGE SCALE GENOMIC DNA]</scope>
    <source>
        <strain evidence="2">WT001</strain>
    </source>
</reference>
<dbReference type="RefSeq" id="WP_014749454.1">
    <property type="nucleotide sequence ID" value="NC_017964.1"/>
</dbReference>
<dbReference type="EMBL" id="CP003555">
    <property type="protein sequence ID" value="AFK61363.1"/>
    <property type="molecule type" value="Genomic_DNA"/>
</dbReference>
<evidence type="ECO:0000313" key="2">
    <source>
        <dbReference type="Proteomes" id="UP000005267"/>
    </source>
</evidence>
<proteinExistence type="predicted"/>
<reference evidence="1 2" key="1">
    <citation type="journal article" date="2011" name="J. Bacteriol.">
        <title>Whole-genome shotgun sequencing of the sulfur-oxidizing chemoautotroph Tetrathiobacter kashmirensis.</title>
        <authorList>
            <person name="Ghosh W."/>
            <person name="George A."/>
            <person name="Agarwal A."/>
            <person name="Raj P."/>
            <person name="Alam M."/>
            <person name="Pyne P."/>
            <person name="Das Gupta S.K."/>
        </authorList>
    </citation>
    <scope>NUCLEOTIDE SEQUENCE [LARGE SCALE GENOMIC DNA]</scope>
    <source>
        <strain evidence="1 2">WT001</strain>
    </source>
</reference>
<protein>
    <submittedName>
        <fullName evidence="1">Carbon-phosphorus lyase complex accessory protein</fullName>
    </submittedName>
</protein>
<dbReference type="AlphaFoldDB" id="I3U8M5"/>
<keyword evidence="1" id="KW-0456">Lyase</keyword>
<dbReference type="STRING" id="1036672.TKWG_03990"/>
<dbReference type="HOGENOM" id="CLU_3131430_0_0_4"/>
<dbReference type="Gene3D" id="3.60.15.10">
    <property type="entry name" value="Ribonuclease Z/Hydroxyacylglutathione hydrolase-like"/>
    <property type="match status" value="1"/>
</dbReference>
<organism evidence="1 2">
    <name type="scientific">Advenella kashmirensis (strain DSM 17095 / LMG 22695 / WT001)</name>
    <name type="common">Tetrathiobacter kashmirensis</name>
    <dbReference type="NCBI Taxonomy" id="1036672"/>
    <lineage>
        <taxon>Bacteria</taxon>
        <taxon>Pseudomonadati</taxon>
        <taxon>Pseudomonadota</taxon>
        <taxon>Betaproteobacteria</taxon>
        <taxon>Burkholderiales</taxon>
        <taxon>Alcaligenaceae</taxon>
    </lineage>
</organism>
<dbReference type="Proteomes" id="UP000005267">
    <property type="component" value="Chromosome"/>
</dbReference>
<name>I3U8M5_ADVKW</name>
<dbReference type="KEGG" id="aka:TKWG_03990"/>
<dbReference type="InterPro" id="IPR036866">
    <property type="entry name" value="RibonucZ/Hydroxyglut_hydro"/>
</dbReference>
<accession>I3U8M5</accession>
<evidence type="ECO:0000313" key="1">
    <source>
        <dbReference type="EMBL" id="AFK61363.1"/>
    </source>
</evidence>
<sequence>MKLTFLGTGNSAQMPVYNCDCVACARARSDVRHARLPCSALLQGNDGQC</sequence>
<keyword evidence="2" id="KW-1185">Reference proteome</keyword>